<accession>A0AAN7UVN0</accession>
<gene>
    <name evidence="1" type="ORF">RRF57_012714</name>
</gene>
<sequence>MNRQRELWFSTILRDLVSGVGLQHRIPPDVIRFASKPSTVWEVFSHFKSDDPEHAELLLGHLCHLLKS</sequence>
<dbReference type="AlphaFoldDB" id="A0AAN7UVN0"/>
<keyword evidence="2" id="KW-1185">Reference proteome</keyword>
<name>A0AAN7UVN0_9PEZI</name>
<dbReference type="Proteomes" id="UP001305414">
    <property type="component" value="Unassembled WGS sequence"/>
</dbReference>
<evidence type="ECO:0000313" key="2">
    <source>
        <dbReference type="Proteomes" id="UP001305414"/>
    </source>
</evidence>
<reference evidence="1 2" key="1">
    <citation type="submission" date="2023-10" db="EMBL/GenBank/DDBJ databases">
        <title>Draft genome sequence of Xylaria bambusicola isolate GMP-LS, the root and basal stem rot pathogen of sugarcane in Indonesia.</title>
        <authorList>
            <person name="Selvaraj P."/>
            <person name="Muralishankar V."/>
            <person name="Muruganantham S."/>
            <person name="Sp S."/>
            <person name="Haryani S."/>
            <person name="Lau K.J.X."/>
            <person name="Naqvi N.I."/>
        </authorList>
    </citation>
    <scope>NUCLEOTIDE SEQUENCE [LARGE SCALE GENOMIC DNA]</scope>
    <source>
        <strain evidence="1">GMP-LS</strain>
    </source>
</reference>
<protein>
    <submittedName>
        <fullName evidence="1">Uncharacterized protein</fullName>
    </submittedName>
</protein>
<organism evidence="1 2">
    <name type="scientific">Xylaria bambusicola</name>
    <dbReference type="NCBI Taxonomy" id="326684"/>
    <lineage>
        <taxon>Eukaryota</taxon>
        <taxon>Fungi</taxon>
        <taxon>Dikarya</taxon>
        <taxon>Ascomycota</taxon>
        <taxon>Pezizomycotina</taxon>
        <taxon>Sordariomycetes</taxon>
        <taxon>Xylariomycetidae</taxon>
        <taxon>Xylariales</taxon>
        <taxon>Xylariaceae</taxon>
        <taxon>Xylaria</taxon>
    </lineage>
</organism>
<evidence type="ECO:0000313" key="1">
    <source>
        <dbReference type="EMBL" id="KAK5637002.1"/>
    </source>
</evidence>
<proteinExistence type="predicted"/>
<comment type="caution">
    <text evidence="1">The sequence shown here is derived from an EMBL/GenBank/DDBJ whole genome shotgun (WGS) entry which is preliminary data.</text>
</comment>
<dbReference type="EMBL" id="JAWHQM010000087">
    <property type="protein sequence ID" value="KAK5637002.1"/>
    <property type="molecule type" value="Genomic_DNA"/>
</dbReference>